<organism evidence="1 2">
    <name type="scientific">Bos mutus</name>
    <name type="common">wild yak</name>
    <dbReference type="NCBI Taxonomy" id="72004"/>
    <lineage>
        <taxon>Eukaryota</taxon>
        <taxon>Metazoa</taxon>
        <taxon>Chordata</taxon>
        <taxon>Craniata</taxon>
        <taxon>Vertebrata</taxon>
        <taxon>Euteleostomi</taxon>
        <taxon>Mammalia</taxon>
        <taxon>Eutheria</taxon>
        <taxon>Laurasiatheria</taxon>
        <taxon>Artiodactyla</taxon>
        <taxon>Ruminantia</taxon>
        <taxon>Pecora</taxon>
        <taxon>Bovidae</taxon>
        <taxon>Bovinae</taxon>
        <taxon>Bos</taxon>
    </lineage>
</organism>
<keyword evidence="2" id="KW-1185">Reference proteome</keyword>
<accession>A0A6B0QX37</accession>
<dbReference type="AlphaFoldDB" id="A0A6B0QX37"/>
<evidence type="ECO:0000313" key="2">
    <source>
        <dbReference type="Proteomes" id="UP000322234"/>
    </source>
</evidence>
<gene>
    <name evidence="1" type="ORF">E5288_WYG011933</name>
</gene>
<dbReference type="EMBL" id="VBQZ03000008">
    <property type="protein sequence ID" value="MXQ81622.1"/>
    <property type="molecule type" value="Genomic_DNA"/>
</dbReference>
<proteinExistence type="predicted"/>
<sequence>MEEKEGPLTVLKSSETYAEHPSSVNHMNLILKCLSSRIYSFLPRLNRAGVVKDQEMAMHWFRRASQQNHPHGSFNLAVGKLKNITGSMEVGKLYDNGDQGSSFNFFLATIGFQPKDRKSQMLASGFGDGKTLFSASKTTILDLTTIVAINAATTTAKRWVPEEVRSPEAWLLSNEAVIKMTLASAVLKILIVALIAYSCGRE</sequence>
<name>A0A6B0QX37_9CETA</name>
<evidence type="ECO:0000313" key="1">
    <source>
        <dbReference type="EMBL" id="MXQ81622.1"/>
    </source>
</evidence>
<dbReference type="SUPFAM" id="SSF81901">
    <property type="entry name" value="HCP-like"/>
    <property type="match status" value="1"/>
</dbReference>
<protein>
    <submittedName>
        <fullName evidence="1">Uncharacterized protein</fullName>
    </submittedName>
</protein>
<reference evidence="1" key="1">
    <citation type="submission" date="2019-10" db="EMBL/GenBank/DDBJ databases">
        <title>The sequence and de novo assembly of the wild yak genome.</title>
        <authorList>
            <person name="Liu Y."/>
        </authorList>
    </citation>
    <scope>NUCLEOTIDE SEQUENCE [LARGE SCALE GENOMIC DNA]</scope>
    <source>
        <strain evidence="1">WY2019</strain>
    </source>
</reference>
<comment type="caution">
    <text evidence="1">The sequence shown here is derived from an EMBL/GenBank/DDBJ whole genome shotgun (WGS) entry which is preliminary data.</text>
</comment>
<dbReference type="Proteomes" id="UP000322234">
    <property type="component" value="Unassembled WGS sequence"/>
</dbReference>